<evidence type="ECO:0000256" key="2">
    <source>
        <dbReference type="ARBA" id="ARBA00022723"/>
    </source>
</evidence>
<organism evidence="7 8">
    <name type="scientific">Solemya elarraichensis gill symbiont</name>
    <dbReference type="NCBI Taxonomy" id="1918949"/>
    <lineage>
        <taxon>Bacteria</taxon>
        <taxon>Pseudomonadati</taxon>
        <taxon>Pseudomonadota</taxon>
        <taxon>Gammaproteobacteria</taxon>
        <taxon>sulfur-oxidizing symbionts</taxon>
    </lineage>
</organism>
<dbReference type="InterPro" id="IPR009056">
    <property type="entry name" value="Cyt_c-like_dom"/>
</dbReference>
<evidence type="ECO:0000313" key="7">
    <source>
        <dbReference type="EMBL" id="OOZ42557.1"/>
    </source>
</evidence>
<keyword evidence="1 4" id="KW-0349">Heme</keyword>
<dbReference type="Gene3D" id="1.10.760.10">
    <property type="entry name" value="Cytochrome c-like domain"/>
    <property type="match status" value="1"/>
</dbReference>
<feature type="signal peptide" evidence="5">
    <location>
        <begin position="1"/>
        <end position="22"/>
    </location>
</feature>
<dbReference type="GO" id="GO:0046872">
    <property type="term" value="F:metal ion binding"/>
    <property type="evidence" value="ECO:0007669"/>
    <property type="project" value="UniProtKB-KW"/>
</dbReference>
<dbReference type="RefSeq" id="WP_078476310.1">
    <property type="nucleotide sequence ID" value="NZ_MPRK01000027.1"/>
</dbReference>
<feature type="domain" description="Cytochrome c" evidence="6">
    <location>
        <begin position="25"/>
        <end position="137"/>
    </location>
</feature>
<evidence type="ECO:0000313" key="8">
    <source>
        <dbReference type="Proteomes" id="UP000190198"/>
    </source>
</evidence>
<dbReference type="InterPro" id="IPR036909">
    <property type="entry name" value="Cyt_c-like_dom_sf"/>
</dbReference>
<dbReference type="EMBL" id="MPRK01000027">
    <property type="protein sequence ID" value="OOZ42557.1"/>
    <property type="molecule type" value="Genomic_DNA"/>
</dbReference>
<dbReference type="PROSITE" id="PS51007">
    <property type="entry name" value="CYTC"/>
    <property type="match status" value="2"/>
</dbReference>
<reference evidence="7 8" key="1">
    <citation type="submission" date="2016-11" db="EMBL/GenBank/DDBJ databases">
        <title>Mixed transmission modes and dynamic genome evolution in an obligate animal-bacterial symbiosis.</title>
        <authorList>
            <person name="Russell S.L."/>
            <person name="Corbett-Detig R.B."/>
            <person name="Cavanaugh C.M."/>
        </authorList>
    </citation>
    <scope>NUCLEOTIDE SEQUENCE [LARGE SCALE GENOMIC DNA]</scope>
    <source>
        <strain evidence="7">Sp-SM6</strain>
    </source>
</reference>
<feature type="domain" description="Cytochrome c" evidence="6">
    <location>
        <begin position="153"/>
        <end position="229"/>
    </location>
</feature>
<dbReference type="AlphaFoldDB" id="A0A1T2LBS2"/>
<dbReference type="Proteomes" id="UP000190198">
    <property type="component" value="Unassembled WGS sequence"/>
</dbReference>
<accession>A0A1T2LBS2</accession>
<keyword evidence="5" id="KW-0732">Signal</keyword>
<feature type="chain" id="PRO_5012097372" description="Cytochrome c domain-containing protein" evidence="5">
    <location>
        <begin position="23"/>
        <end position="231"/>
    </location>
</feature>
<comment type="caution">
    <text evidence="7">The sequence shown here is derived from an EMBL/GenBank/DDBJ whole genome shotgun (WGS) entry which is preliminary data.</text>
</comment>
<evidence type="ECO:0000256" key="4">
    <source>
        <dbReference type="PROSITE-ProRule" id="PRU00433"/>
    </source>
</evidence>
<evidence type="ECO:0000256" key="5">
    <source>
        <dbReference type="SAM" id="SignalP"/>
    </source>
</evidence>
<evidence type="ECO:0000256" key="3">
    <source>
        <dbReference type="ARBA" id="ARBA00023004"/>
    </source>
</evidence>
<evidence type="ECO:0000259" key="6">
    <source>
        <dbReference type="PROSITE" id="PS51007"/>
    </source>
</evidence>
<proteinExistence type="predicted"/>
<protein>
    <recommendedName>
        <fullName evidence="6">Cytochrome c domain-containing protein</fullName>
    </recommendedName>
</protein>
<dbReference type="SUPFAM" id="SSF46626">
    <property type="entry name" value="Cytochrome c"/>
    <property type="match status" value="2"/>
</dbReference>
<keyword evidence="3 4" id="KW-0408">Iron</keyword>
<keyword evidence="2 4" id="KW-0479">Metal-binding</keyword>
<name>A0A1T2LBS2_9GAMM</name>
<dbReference type="OrthoDB" id="9811281at2"/>
<keyword evidence="8" id="KW-1185">Reference proteome</keyword>
<dbReference type="GO" id="GO:0020037">
    <property type="term" value="F:heme binding"/>
    <property type="evidence" value="ECO:0007669"/>
    <property type="project" value="InterPro"/>
</dbReference>
<dbReference type="GO" id="GO:0009055">
    <property type="term" value="F:electron transfer activity"/>
    <property type="evidence" value="ECO:0007669"/>
    <property type="project" value="InterPro"/>
</dbReference>
<evidence type="ECO:0000256" key="1">
    <source>
        <dbReference type="ARBA" id="ARBA00022617"/>
    </source>
</evidence>
<sequence length="231" mass="25078">MKKIIYLTIVAALMFQPVLAFADDASIARGGKLYDKWFKVIGAEKPADTHPAWPASNTKKKGNATHRCKSCHGWDMMGKDGAYASGSYKTGIGGLKHLQGADNAKVIAAMKDATHGFAGKMDEQDFIDIADFVTKGQIDIDAVIERESKMANGDAANGSRYYGTVCAGCHAKDGMLPKDMPPLGKLANKNPWEIIQKVLNGQPDEKMPAMRAFDLQVSVDILAYLQTLPKE</sequence>
<dbReference type="Pfam" id="PF13442">
    <property type="entry name" value="Cytochrome_CBB3"/>
    <property type="match status" value="1"/>
</dbReference>
<gene>
    <name evidence="7" type="ORF">BOW52_02625</name>
</gene>